<dbReference type="AlphaFoldDB" id="A0A4Q9LSZ3"/>
<dbReference type="Gene3D" id="3.30.160.60">
    <property type="entry name" value="Classic Zinc Finger"/>
    <property type="match status" value="2"/>
</dbReference>
<protein>
    <recommendedName>
        <fullName evidence="10">C2H2-type domain-containing protein</fullName>
    </recommendedName>
</protein>
<dbReference type="GO" id="GO:0035098">
    <property type="term" value="C:ESC/E(Z) complex"/>
    <property type="evidence" value="ECO:0007669"/>
    <property type="project" value="TreeGrafter"/>
</dbReference>
<dbReference type="InterPro" id="IPR036236">
    <property type="entry name" value="Znf_C2H2_sf"/>
</dbReference>
<dbReference type="PROSITE" id="PS50157">
    <property type="entry name" value="ZINC_FINGER_C2H2_2"/>
    <property type="match status" value="1"/>
</dbReference>
<evidence type="ECO:0000313" key="14">
    <source>
        <dbReference type="Proteomes" id="UP000292362"/>
    </source>
</evidence>
<keyword evidence="5" id="KW-0156">Chromatin regulator</keyword>
<evidence type="ECO:0000313" key="13">
    <source>
        <dbReference type="Proteomes" id="UP000292282"/>
    </source>
</evidence>
<dbReference type="GO" id="GO:0006357">
    <property type="term" value="P:regulation of transcription by RNA polymerase II"/>
    <property type="evidence" value="ECO:0007669"/>
    <property type="project" value="TreeGrafter"/>
</dbReference>
<evidence type="ECO:0000256" key="7">
    <source>
        <dbReference type="ARBA" id="ARBA00023163"/>
    </source>
</evidence>
<keyword evidence="2" id="KW-0677">Repeat</keyword>
<dbReference type="PANTHER" id="PTHR46541:SF1">
    <property type="entry name" value="ZINC FINGER PROTEIN AEBP2"/>
    <property type="match status" value="1"/>
</dbReference>
<evidence type="ECO:0000313" key="11">
    <source>
        <dbReference type="EMBL" id="TBT98186.1"/>
    </source>
</evidence>
<evidence type="ECO:0000256" key="9">
    <source>
        <dbReference type="PROSITE-ProRule" id="PRU00042"/>
    </source>
</evidence>
<dbReference type="InterPro" id="IPR052130">
    <property type="entry name" value="AEBP2/jing_C2H2-ZnF"/>
</dbReference>
<evidence type="ECO:0000256" key="4">
    <source>
        <dbReference type="ARBA" id="ARBA00022833"/>
    </source>
</evidence>
<feature type="domain" description="C2H2-type" evidence="10">
    <location>
        <begin position="71"/>
        <end position="93"/>
    </location>
</feature>
<dbReference type="GO" id="GO:0008270">
    <property type="term" value="F:zinc ion binding"/>
    <property type="evidence" value="ECO:0007669"/>
    <property type="project" value="UniProtKB-KW"/>
</dbReference>
<dbReference type="Proteomes" id="UP000292362">
    <property type="component" value="Unassembled WGS sequence"/>
</dbReference>
<evidence type="ECO:0000256" key="6">
    <source>
        <dbReference type="ARBA" id="ARBA00023015"/>
    </source>
</evidence>
<keyword evidence="1" id="KW-0479">Metal-binding</keyword>
<accession>A0A4Q9LSZ3</accession>
<dbReference type="PROSITE" id="PS00028">
    <property type="entry name" value="ZINC_FINGER_C2H2_1"/>
    <property type="match status" value="1"/>
</dbReference>
<keyword evidence="6" id="KW-0805">Transcription regulation</keyword>
<evidence type="ECO:0000256" key="2">
    <source>
        <dbReference type="ARBA" id="ARBA00022737"/>
    </source>
</evidence>
<dbReference type="SUPFAM" id="SSF57667">
    <property type="entry name" value="beta-beta-alpha zinc fingers"/>
    <property type="match status" value="1"/>
</dbReference>
<dbReference type="Proteomes" id="UP000292282">
    <property type="component" value="Unassembled WGS sequence"/>
</dbReference>
<reference evidence="13 14" key="1">
    <citation type="submission" date="2017-12" db="EMBL/GenBank/DDBJ databases">
        <authorList>
            <person name="Pombert J.-F."/>
            <person name="Haag K.L."/>
            <person name="Ebert D."/>
        </authorList>
    </citation>
    <scope>NUCLEOTIDE SEQUENCE [LARGE SCALE GENOMIC DNA]</scope>
    <source>
        <strain evidence="11">FI-OER-3-3</strain>
        <strain evidence="12">IL-G-3</strain>
    </source>
</reference>
<name>A0A4Q9LSZ3_9MICR</name>
<dbReference type="InterPro" id="IPR013087">
    <property type="entry name" value="Znf_C2H2_type"/>
</dbReference>
<evidence type="ECO:0000256" key="1">
    <source>
        <dbReference type="ARBA" id="ARBA00022723"/>
    </source>
</evidence>
<dbReference type="VEuPathDB" id="MicrosporidiaDB:CWI37_1862p0020"/>
<dbReference type="VEuPathDB" id="MicrosporidiaDB:CWI38_1068p0010"/>
<evidence type="ECO:0000259" key="10">
    <source>
        <dbReference type="PROSITE" id="PS50157"/>
    </source>
</evidence>
<sequence length="161" mass="19168">MECNWLECNWLDCKYKAKDSNDLTLHVNTHIEKQSDTYMCLWLECQKYGEKQFSKYTVQAHVKRHTGDRPFKCNQCDKSYTRSDALNKHLKKHEIVTHNINMLVNKSFYLNLMLQSVDFKIRNEKIRNGKIKEAIGILRREICISYDSKSKNESNTKKIKE</sequence>
<dbReference type="GO" id="GO:0006325">
    <property type="term" value="P:chromatin organization"/>
    <property type="evidence" value="ECO:0007669"/>
    <property type="project" value="UniProtKB-KW"/>
</dbReference>
<evidence type="ECO:0000256" key="3">
    <source>
        <dbReference type="ARBA" id="ARBA00022771"/>
    </source>
</evidence>
<dbReference type="STRING" id="1176355.A0A4Q9LSZ3"/>
<organism evidence="12 13">
    <name type="scientific">Hamiltosporidium tvaerminnensis</name>
    <dbReference type="NCBI Taxonomy" id="1176355"/>
    <lineage>
        <taxon>Eukaryota</taxon>
        <taxon>Fungi</taxon>
        <taxon>Fungi incertae sedis</taxon>
        <taxon>Microsporidia</taxon>
        <taxon>Dubosqiidae</taxon>
        <taxon>Hamiltosporidium</taxon>
    </lineage>
</organism>
<evidence type="ECO:0000256" key="5">
    <source>
        <dbReference type="ARBA" id="ARBA00022853"/>
    </source>
</evidence>
<comment type="caution">
    <text evidence="12">The sequence shown here is derived from an EMBL/GenBank/DDBJ whole genome shotgun (WGS) entry which is preliminary data.</text>
</comment>
<keyword evidence="7" id="KW-0804">Transcription</keyword>
<evidence type="ECO:0000313" key="12">
    <source>
        <dbReference type="EMBL" id="TBU11718.1"/>
    </source>
</evidence>
<proteinExistence type="inferred from homology"/>
<dbReference type="EMBL" id="PITJ01001862">
    <property type="protein sequence ID" value="TBT98186.1"/>
    <property type="molecule type" value="Genomic_DNA"/>
</dbReference>
<keyword evidence="13" id="KW-1185">Reference proteome</keyword>
<evidence type="ECO:0000256" key="8">
    <source>
        <dbReference type="ARBA" id="ARBA00037930"/>
    </source>
</evidence>
<dbReference type="FunFam" id="3.30.160.60:FF:000032">
    <property type="entry name" value="Krueppel-like factor 4"/>
    <property type="match status" value="1"/>
</dbReference>
<dbReference type="Pfam" id="PF00096">
    <property type="entry name" value="zf-C2H2"/>
    <property type="match status" value="1"/>
</dbReference>
<dbReference type="SMART" id="SM00355">
    <property type="entry name" value="ZnF_C2H2"/>
    <property type="match status" value="3"/>
</dbReference>
<comment type="similarity">
    <text evidence="8">Belongs to the AEBP2/jing C2H2-type zinc-finger family.</text>
</comment>
<keyword evidence="3 9" id="KW-0863">Zinc-finger</keyword>
<dbReference type="OrthoDB" id="2188412at2759"/>
<gene>
    <name evidence="11" type="ORF">CWI37_1862p0020</name>
    <name evidence="12" type="ORF">CWI38_1068p0010</name>
</gene>
<dbReference type="EMBL" id="PITK01001068">
    <property type="protein sequence ID" value="TBU11718.1"/>
    <property type="molecule type" value="Genomic_DNA"/>
</dbReference>
<dbReference type="PANTHER" id="PTHR46541">
    <property type="entry name" value="ZINC FINGER PROTEIN AEBP2"/>
    <property type="match status" value="1"/>
</dbReference>
<keyword evidence="4" id="KW-0862">Zinc</keyword>